<protein>
    <submittedName>
        <fullName evidence="1">Uncharacterized protein</fullName>
    </submittedName>
</protein>
<dbReference type="PANTHER" id="PTHR33116:SF78">
    <property type="entry name" value="OS12G0587133 PROTEIN"/>
    <property type="match status" value="1"/>
</dbReference>
<evidence type="ECO:0000313" key="1">
    <source>
        <dbReference type="EMBL" id="KAG6687205.1"/>
    </source>
</evidence>
<dbReference type="PANTHER" id="PTHR33116">
    <property type="entry name" value="REVERSE TRANSCRIPTASE ZINC-BINDING DOMAIN-CONTAINING PROTEIN-RELATED-RELATED"/>
    <property type="match status" value="1"/>
</dbReference>
<gene>
    <name evidence="1" type="ORF">I3842_11G059100</name>
</gene>
<name>A0A922DMD1_CARIL</name>
<reference evidence="1" key="1">
    <citation type="submission" date="2021-01" db="EMBL/GenBank/DDBJ databases">
        <authorList>
            <person name="Lovell J.T."/>
            <person name="Bentley N."/>
            <person name="Bhattarai G."/>
            <person name="Jenkins J.W."/>
            <person name="Sreedasyam A."/>
            <person name="Alarcon Y."/>
            <person name="Bock C."/>
            <person name="Boston L."/>
            <person name="Carlson J."/>
            <person name="Cervantes K."/>
            <person name="Clermont K."/>
            <person name="Krom N."/>
            <person name="Kubenka K."/>
            <person name="Mamidi S."/>
            <person name="Mattison C."/>
            <person name="Monteros M."/>
            <person name="Pisani C."/>
            <person name="Plott C."/>
            <person name="Rajasekar S."/>
            <person name="Rhein H.S."/>
            <person name="Rohla C."/>
            <person name="Song M."/>
            <person name="Hilaire R.S."/>
            <person name="Shu S."/>
            <person name="Wells L."/>
            <person name="Wang X."/>
            <person name="Webber J."/>
            <person name="Heerema R.J."/>
            <person name="Klein P."/>
            <person name="Conner P."/>
            <person name="Grauke L."/>
            <person name="Grimwood J."/>
            <person name="Schmutz J."/>
            <person name="Randall J.J."/>
        </authorList>
    </citation>
    <scope>NUCLEOTIDE SEQUENCE</scope>
    <source>
        <tissue evidence="1">Leaf</tissue>
    </source>
</reference>
<sequence length="120" mass="13402">MNLPESEMVLVGLVCNIQCSANVLWCKALSLSMKCLGFPFGASYKAQAVWVGLLEKIDSRLGGWKRMYLSRGGRITLIKNTHSNLSTYFLFLFPLPEGVENHIEKIFCAFLWGGTGDVPR</sequence>
<dbReference type="AlphaFoldDB" id="A0A922DMD1"/>
<proteinExistence type="predicted"/>
<accession>A0A922DMD1</accession>
<dbReference type="Proteomes" id="UP000811246">
    <property type="component" value="Chromosome 11"/>
</dbReference>
<evidence type="ECO:0000313" key="2">
    <source>
        <dbReference type="Proteomes" id="UP000811246"/>
    </source>
</evidence>
<dbReference type="EMBL" id="CM031835">
    <property type="protein sequence ID" value="KAG6687205.1"/>
    <property type="molecule type" value="Genomic_DNA"/>
</dbReference>
<comment type="caution">
    <text evidence="1">The sequence shown here is derived from an EMBL/GenBank/DDBJ whole genome shotgun (WGS) entry which is preliminary data.</text>
</comment>
<organism evidence="1 2">
    <name type="scientific">Carya illinoinensis</name>
    <name type="common">Pecan</name>
    <dbReference type="NCBI Taxonomy" id="32201"/>
    <lineage>
        <taxon>Eukaryota</taxon>
        <taxon>Viridiplantae</taxon>
        <taxon>Streptophyta</taxon>
        <taxon>Embryophyta</taxon>
        <taxon>Tracheophyta</taxon>
        <taxon>Spermatophyta</taxon>
        <taxon>Magnoliopsida</taxon>
        <taxon>eudicotyledons</taxon>
        <taxon>Gunneridae</taxon>
        <taxon>Pentapetalae</taxon>
        <taxon>rosids</taxon>
        <taxon>fabids</taxon>
        <taxon>Fagales</taxon>
        <taxon>Juglandaceae</taxon>
        <taxon>Carya</taxon>
    </lineage>
</organism>